<keyword evidence="3 7" id="KW-0479">Metal-binding</keyword>
<evidence type="ECO:0000256" key="3">
    <source>
        <dbReference type="ARBA" id="ARBA00022723"/>
    </source>
</evidence>
<dbReference type="InterPro" id="IPR024079">
    <property type="entry name" value="MetalloPept_cat_dom_sf"/>
</dbReference>
<keyword evidence="5 7" id="KW-0862">Zinc</keyword>
<dbReference type="Gene3D" id="3.40.390.10">
    <property type="entry name" value="Collagenase (Catalytic Domain)"/>
    <property type="match status" value="1"/>
</dbReference>
<keyword evidence="2 7" id="KW-0645">Protease</keyword>
<name>A0ABY4BM01_9FLAO</name>
<dbReference type="InterPro" id="IPR034005">
    <property type="entry name" value="M3A_DCP"/>
</dbReference>
<evidence type="ECO:0000256" key="2">
    <source>
        <dbReference type="ARBA" id="ARBA00022670"/>
    </source>
</evidence>
<dbReference type="EMBL" id="CP094532">
    <property type="protein sequence ID" value="UOE40205.1"/>
    <property type="molecule type" value="Genomic_DNA"/>
</dbReference>
<dbReference type="InterPro" id="IPR045090">
    <property type="entry name" value="Pept_M3A_M3B"/>
</dbReference>
<evidence type="ECO:0000259" key="8">
    <source>
        <dbReference type="Pfam" id="PF01432"/>
    </source>
</evidence>
<comment type="cofactor">
    <cofactor evidence="7">
        <name>Zn(2+)</name>
        <dbReference type="ChEBI" id="CHEBI:29105"/>
    </cofactor>
    <text evidence="7">Binds 1 zinc ion.</text>
</comment>
<gene>
    <name evidence="9" type="ORF">MTP09_09795</name>
</gene>
<evidence type="ECO:0000256" key="6">
    <source>
        <dbReference type="ARBA" id="ARBA00023049"/>
    </source>
</evidence>
<reference evidence="9 10" key="1">
    <citation type="submission" date="2022-03" db="EMBL/GenBank/DDBJ databases">
        <title>Chryseobacterium sp. isolated from particulate matters in swine house.</title>
        <authorList>
            <person name="Won M."/>
            <person name="Kim S.-J."/>
            <person name="Kwon S.-W."/>
        </authorList>
    </citation>
    <scope>NUCLEOTIDE SEQUENCE [LARGE SCALE GENOMIC DNA]</scope>
    <source>
        <strain evidence="9 10">SC2-2</strain>
    </source>
</reference>
<keyword evidence="10" id="KW-1185">Reference proteome</keyword>
<dbReference type="Proteomes" id="UP000831460">
    <property type="component" value="Chromosome"/>
</dbReference>
<dbReference type="CDD" id="cd06456">
    <property type="entry name" value="M3A_DCP"/>
    <property type="match status" value="1"/>
</dbReference>
<sequence>MNNPLLQKFNTPYHTAPFNEIKEEHYLPAFQELIKISEKEIDEIVNNPEEPTFSNVIEALAFSGEKLDVVSNIFFNLNSAETNDEIQKIAQEVSPMLTEFSAKISQNEKLFAKIKKVYDEWNSPPLEGWSSQRRDRGGSKELTEEQQMLLNETYKGFVRSGALLNEADKERFKEISIELSKKSLQFGQNVLAETNNYFKHITDEKELAGIPEPILQQYREEAKERMLDGFVVTLQYPSYIPLMTYAENRELRKELALANGKKGFQNNEFDNQNLIKEIIKLKQEKAQLLGYHSFADFVLEERMAKSPVKVNEFLNELLVKAKPYAEKEISELRQLAKTDGIEQMESYDHAFYAEKLRKQKFDLNDEELKPYFELEKVQEAVFSLAKKLFGLDFVEVSNIPKYHAEVKTYEIFEEPSKKSQEPSENPAIGNQQLAEPKAESRLLKAILYVDYHPRKGKRAGAWMTSFKNQFKKDGENSRPHISVVCNFSKPTADTPSLLTFQEVTTLFHEFGHALHGILADTVYPNLSGTSVKWDFVELPSQFLENYCYEPEFLKTFAKHCQTGEVLPDEKIQKISDSKNFMEGYQTLRQLGFGILDLAYHTNPEKVGDIKTFEVDETKATNLYPSNPETVMSTSFSHIFQGGYSAGYYSYKWAEVLDADAFQYFKENGIFNPEIAAKYKILLSSGGTKDPMELYKNFRGSEPKVESLLKRAFG</sequence>
<dbReference type="PANTHER" id="PTHR43660:SF1">
    <property type="entry name" value="DIPEPTIDYL CARBOXYPEPTIDASE"/>
    <property type="match status" value="1"/>
</dbReference>
<dbReference type="SUPFAM" id="SSF55486">
    <property type="entry name" value="Metalloproteases ('zincins'), catalytic domain"/>
    <property type="match status" value="1"/>
</dbReference>
<feature type="domain" description="Peptidase M3A/M3B catalytic" evidence="8">
    <location>
        <begin position="445"/>
        <end position="709"/>
    </location>
</feature>
<dbReference type="Gene3D" id="1.10.1370.40">
    <property type="match status" value="1"/>
</dbReference>
<organism evidence="9 10">
    <name type="scientific">Chryseobacterium suipulveris</name>
    <dbReference type="NCBI Taxonomy" id="2929800"/>
    <lineage>
        <taxon>Bacteria</taxon>
        <taxon>Pseudomonadati</taxon>
        <taxon>Bacteroidota</taxon>
        <taxon>Flavobacteriia</taxon>
        <taxon>Flavobacteriales</taxon>
        <taxon>Weeksellaceae</taxon>
        <taxon>Chryseobacterium group</taxon>
        <taxon>Chryseobacterium</taxon>
    </lineage>
</organism>
<dbReference type="PANTHER" id="PTHR43660">
    <property type="entry name" value="DIPEPTIDYL CARBOXYPEPTIDASE"/>
    <property type="match status" value="1"/>
</dbReference>
<evidence type="ECO:0000313" key="9">
    <source>
        <dbReference type="EMBL" id="UOE40205.1"/>
    </source>
</evidence>
<keyword evidence="4 7" id="KW-0378">Hydrolase</keyword>
<accession>A0ABY4BM01</accession>
<dbReference type="InterPro" id="IPR001567">
    <property type="entry name" value="Pept_M3A_M3B_dom"/>
</dbReference>
<dbReference type="Gene3D" id="1.10.1370.10">
    <property type="entry name" value="Neurolysin, domain 3"/>
    <property type="match status" value="1"/>
</dbReference>
<comment type="similarity">
    <text evidence="1 7">Belongs to the peptidase M3 family.</text>
</comment>
<protein>
    <submittedName>
        <fullName evidence="9">M3 family metallopeptidase</fullName>
    </submittedName>
</protein>
<evidence type="ECO:0000256" key="1">
    <source>
        <dbReference type="ARBA" id="ARBA00006040"/>
    </source>
</evidence>
<keyword evidence="6 7" id="KW-0482">Metalloprotease</keyword>
<dbReference type="InterPro" id="IPR024077">
    <property type="entry name" value="Neurolysin/TOP_dom2"/>
</dbReference>
<evidence type="ECO:0000256" key="7">
    <source>
        <dbReference type="RuleBase" id="RU003435"/>
    </source>
</evidence>
<evidence type="ECO:0000256" key="4">
    <source>
        <dbReference type="ARBA" id="ARBA00022801"/>
    </source>
</evidence>
<dbReference type="RefSeq" id="WP_243548231.1">
    <property type="nucleotide sequence ID" value="NZ_CP094532.1"/>
</dbReference>
<dbReference type="Pfam" id="PF01432">
    <property type="entry name" value="Peptidase_M3"/>
    <property type="match status" value="2"/>
</dbReference>
<proteinExistence type="inferred from homology"/>
<evidence type="ECO:0000256" key="5">
    <source>
        <dbReference type="ARBA" id="ARBA00022833"/>
    </source>
</evidence>
<evidence type="ECO:0000313" key="10">
    <source>
        <dbReference type="Proteomes" id="UP000831460"/>
    </source>
</evidence>
<feature type="domain" description="Peptidase M3A/M3B catalytic" evidence="8">
    <location>
        <begin position="242"/>
        <end position="414"/>
    </location>
</feature>